<dbReference type="AlphaFoldDB" id="A0AAW1SHM5"/>
<proteinExistence type="predicted"/>
<keyword evidence="3" id="KW-1185">Reference proteome</keyword>
<name>A0AAW1SHM5_9CHLO</name>
<dbReference type="SUPFAM" id="SSF54160">
    <property type="entry name" value="Chromo domain-like"/>
    <property type="match status" value="1"/>
</dbReference>
<dbReference type="InterPro" id="IPR016197">
    <property type="entry name" value="Chromo-like_dom_sf"/>
</dbReference>
<dbReference type="InterPro" id="IPR023780">
    <property type="entry name" value="Chromo_domain"/>
</dbReference>
<organism evidence="2 3">
    <name type="scientific">Elliptochloris bilobata</name>
    <dbReference type="NCBI Taxonomy" id="381761"/>
    <lineage>
        <taxon>Eukaryota</taxon>
        <taxon>Viridiplantae</taxon>
        <taxon>Chlorophyta</taxon>
        <taxon>core chlorophytes</taxon>
        <taxon>Trebouxiophyceae</taxon>
        <taxon>Trebouxiophyceae incertae sedis</taxon>
        <taxon>Elliptochloris clade</taxon>
        <taxon>Elliptochloris</taxon>
    </lineage>
</organism>
<dbReference type="Gene3D" id="2.40.50.40">
    <property type="match status" value="1"/>
</dbReference>
<reference evidence="2 3" key="1">
    <citation type="journal article" date="2024" name="Nat. Commun.">
        <title>Phylogenomics reveals the evolutionary origins of lichenization in chlorophyte algae.</title>
        <authorList>
            <person name="Puginier C."/>
            <person name="Libourel C."/>
            <person name="Otte J."/>
            <person name="Skaloud P."/>
            <person name="Haon M."/>
            <person name="Grisel S."/>
            <person name="Petersen M."/>
            <person name="Berrin J.G."/>
            <person name="Delaux P.M."/>
            <person name="Dal Grande F."/>
            <person name="Keller J."/>
        </authorList>
    </citation>
    <scope>NUCLEOTIDE SEQUENCE [LARGE SCALE GENOMIC DNA]</scope>
    <source>
        <strain evidence="2 3">SAG 245.80</strain>
    </source>
</reference>
<dbReference type="PROSITE" id="PS50013">
    <property type="entry name" value="CHROMO_2"/>
    <property type="match status" value="1"/>
</dbReference>
<dbReference type="Proteomes" id="UP001445335">
    <property type="component" value="Unassembled WGS sequence"/>
</dbReference>
<gene>
    <name evidence="2" type="ORF">WJX81_003946</name>
</gene>
<evidence type="ECO:0000313" key="3">
    <source>
        <dbReference type="Proteomes" id="UP001445335"/>
    </source>
</evidence>
<feature type="domain" description="Chromo" evidence="1">
    <location>
        <begin position="26"/>
        <end position="86"/>
    </location>
</feature>
<evidence type="ECO:0000259" key="1">
    <source>
        <dbReference type="PROSITE" id="PS50013"/>
    </source>
</evidence>
<comment type="caution">
    <text evidence="2">The sequence shown here is derived from an EMBL/GenBank/DDBJ whole genome shotgun (WGS) entry which is preliminary data.</text>
</comment>
<dbReference type="InterPro" id="IPR000953">
    <property type="entry name" value="Chromo/chromo_shadow_dom"/>
</dbReference>
<accession>A0AAW1SHM5</accession>
<sequence length="86" mass="10312">MWVVYTPGDELLWNYAHRAYPEYEESEVERIIDERRNEGGRKHFLVKYKGYELNPADWLDEGVGSSLQDLKALDEWEKLGCKYRKK</sequence>
<evidence type="ECO:0000313" key="2">
    <source>
        <dbReference type="EMBL" id="KAK9845345.1"/>
    </source>
</evidence>
<protein>
    <recommendedName>
        <fullName evidence="1">Chromo domain-containing protein</fullName>
    </recommendedName>
</protein>
<dbReference type="Pfam" id="PF00385">
    <property type="entry name" value="Chromo"/>
    <property type="match status" value="1"/>
</dbReference>
<dbReference type="EMBL" id="JALJOU010000003">
    <property type="protein sequence ID" value="KAK9845345.1"/>
    <property type="molecule type" value="Genomic_DNA"/>
</dbReference>